<accession>A0A0M4TEW6</accession>
<sequence length="81" mass="9312">MGEWLAQELKQAPSHYYEPALAWEADVEISAQQTAYDVLNQKLEHFISESKNADVLPLKRWLERLSITGRVILPKQGANYL</sequence>
<dbReference type="EMBL" id="CP012678">
    <property type="protein sequence ID" value="ALF59666.1"/>
    <property type="molecule type" value="Genomic_DNA"/>
</dbReference>
<organism evidence="1 2">
    <name type="scientific">Psychrobacter urativorans</name>
    <dbReference type="NCBI Taxonomy" id="45610"/>
    <lineage>
        <taxon>Bacteria</taxon>
        <taxon>Pseudomonadati</taxon>
        <taxon>Pseudomonadota</taxon>
        <taxon>Gammaproteobacteria</taxon>
        <taxon>Moraxellales</taxon>
        <taxon>Moraxellaceae</taxon>
        <taxon>Psychrobacter</taxon>
    </lineage>
</organism>
<dbReference type="KEGG" id="pur:AOC03_06160"/>
<reference evidence="1 2" key="1">
    <citation type="submission" date="2015-09" db="EMBL/GenBank/DDBJ databases">
        <title>Complete genome of Psychrobacter urativorans R10.10B.</title>
        <authorList>
            <person name="See-Too W.S."/>
            <person name="Chan K.G."/>
        </authorList>
    </citation>
    <scope>NUCLEOTIDE SEQUENCE [LARGE SCALE GENOMIC DNA]</scope>
    <source>
        <strain evidence="1 2">R10.10B</strain>
    </source>
</reference>
<proteinExistence type="predicted"/>
<protein>
    <submittedName>
        <fullName evidence="1">Uncharacterized protein</fullName>
    </submittedName>
</protein>
<evidence type="ECO:0000313" key="2">
    <source>
        <dbReference type="Proteomes" id="UP000059847"/>
    </source>
</evidence>
<dbReference type="Proteomes" id="UP000059847">
    <property type="component" value="Chromosome"/>
</dbReference>
<gene>
    <name evidence="1" type="ORF">AOC03_06160</name>
</gene>
<evidence type="ECO:0000313" key="1">
    <source>
        <dbReference type="EMBL" id="ALF59666.1"/>
    </source>
</evidence>
<name>A0A0M4TEW6_9GAMM</name>
<dbReference type="AlphaFoldDB" id="A0A0M4TEW6"/>
<dbReference type="STRING" id="45610.AOC03_06160"/>
<keyword evidence="2" id="KW-1185">Reference proteome</keyword>